<name>A0ABU2KTB2_9ACTN</name>
<reference evidence="3" key="1">
    <citation type="submission" date="2023-07" db="EMBL/GenBank/DDBJ databases">
        <title>30 novel species of actinomycetes from the DSMZ collection.</title>
        <authorList>
            <person name="Nouioui I."/>
        </authorList>
    </citation>
    <scope>NUCLEOTIDE SEQUENCE [LARGE SCALE GENOMIC DNA]</scope>
    <source>
        <strain evidence="3">DSM 45055</strain>
    </source>
</reference>
<keyword evidence="1" id="KW-0472">Membrane</keyword>
<dbReference type="Proteomes" id="UP001183226">
    <property type="component" value="Unassembled WGS sequence"/>
</dbReference>
<keyword evidence="3" id="KW-1185">Reference proteome</keyword>
<keyword evidence="1" id="KW-1133">Transmembrane helix</keyword>
<feature type="transmembrane region" description="Helical" evidence="1">
    <location>
        <begin position="39"/>
        <end position="57"/>
    </location>
</feature>
<evidence type="ECO:0000256" key="1">
    <source>
        <dbReference type="SAM" id="Phobius"/>
    </source>
</evidence>
<comment type="caution">
    <text evidence="2">The sequence shown here is derived from an EMBL/GenBank/DDBJ whole genome shotgun (WGS) entry which is preliminary data.</text>
</comment>
<dbReference type="InterPro" id="IPR021414">
    <property type="entry name" value="DUF3054"/>
</dbReference>
<organism evidence="2 3">
    <name type="scientific">Streptomonospora wellingtoniae</name>
    <dbReference type="NCBI Taxonomy" id="3075544"/>
    <lineage>
        <taxon>Bacteria</taxon>
        <taxon>Bacillati</taxon>
        <taxon>Actinomycetota</taxon>
        <taxon>Actinomycetes</taxon>
        <taxon>Streptosporangiales</taxon>
        <taxon>Nocardiopsidaceae</taxon>
        <taxon>Streptomonospora</taxon>
    </lineage>
</organism>
<feature type="transmembrane region" description="Helical" evidence="1">
    <location>
        <begin position="95"/>
        <end position="117"/>
    </location>
</feature>
<accession>A0ABU2KTB2</accession>
<evidence type="ECO:0000313" key="3">
    <source>
        <dbReference type="Proteomes" id="UP001183226"/>
    </source>
</evidence>
<sequence length="150" mass="16093">MRFVLPAILLDAAFVLVFVVIGRINHAEGLTPVGVAHTLWPFAAALVAGWLAVLPWRPWRNPKAVLTTGWLVLLVTVGGAVQLREATGEDAPFSFVLVTALFLAAALLGWRALAALVRRRAAAPPRTPADTADTARPVDLVAIVKENDFQ</sequence>
<proteinExistence type="predicted"/>
<dbReference type="RefSeq" id="WP_311544807.1">
    <property type="nucleotide sequence ID" value="NZ_JAVREK010000007.1"/>
</dbReference>
<evidence type="ECO:0000313" key="2">
    <source>
        <dbReference type="EMBL" id="MDT0302333.1"/>
    </source>
</evidence>
<gene>
    <name evidence="2" type="ORF">RM446_09445</name>
</gene>
<feature type="transmembrane region" description="Helical" evidence="1">
    <location>
        <begin position="64"/>
        <end position="83"/>
    </location>
</feature>
<dbReference type="Pfam" id="PF11255">
    <property type="entry name" value="DUF3054"/>
    <property type="match status" value="1"/>
</dbReference>
<protein>
    <submittedName>
        <fullName evidence="2">DUF3054 domain-containing protein</fullName>
    </submittedName>
</protein>
<dbReference type="EMBL" id="JAVREK010000007">
    <property type="protein sequence ID" value="MDT0302333.1"/>
    <property type="molecule type" value="Genomic_DNA"/>
</dbReference>
<keyword evidence="1" id="KW-0812">Transmembrane</keyword>